<evidence type="ECO:0000256" key="1">
    <source>
        <dbReference type="SAM" id="MobiDB-lite"/>
    </source>
</evidence>
<proteinExistence type="predicted"/>
<gene>
    <name evidence="2" type="ORF">UFOPK1493_00889</name>
</gene>
<accession>A0A6J6CBL4</accession>
<protein>
    <submittedName>
        <fullName evidence="2">Unannotated protein</fullName>
    </submittedName>
</protein>
<evidence type="ECO:0000313" key="2">
    <source>
        <dbReference type="EMBL" id="CAB4548810.1"/>
    </source>
</evidence>
<dbReference type="EMBL" id="CAEZSR010000021">
    <property type="protein sequence ID" value="CAB4548810.1"/>
    <property type="molecule type" value="Genomic_DNA"/>
</dbReference>
<reference evidence="2" key="1">
    <citation type="submission" date="2020-05" db="EMBL/GenBank/DDBJ databases">
        <authorList>
            <person name="Chiriac C."/>
            <person name="Salcher M."/>
            <person name="Ghai R."/>
            <person name="Kavagutti S V."/>
        </authorList>
    </citation>
    <scope>NUCLEOTIDE SEQUENCE</scope>
</reference>
<name>A0A6J6CBL4_9ZZZZ</name>
<feature type="region of interest" description="Disordered" evidence="1">
    <location>
        <begin position="1"/>
        <end position="67"/>
    </location>
</feature>
<dbReference type="AlphaFoldDB" id="A0A6J6CBL4"/>
<sequence>MIARRGRPAIGALPDRSPTPTLNRAPIPHPDPCVGAHPDRPPGDSLRVGSGSDQGVTRCGDDRRDAR</sequence>
<organism evidence="2">
    <name type="scientific">freshwater metagenome</name>
    <dbReference type="NCBI Taxonomy" id="449393"/>
    <lineage>
        <taxon>unclassified sequences</taxon>
        <taxon>metagenomes</taxon>
        <taxon>ecological metagenomes</taxon>
    </lineage>
</organism>